<dbReference type="RefSeq" id="XP_040657404.1">
    <property type="nucleotide sequence ID" value="XM_040802371.1"/>
</dbReference>
<protein>
    <recommendedName>
        <fullName evidence="14">O-acyltransferase</fullName>
    </recommendedName>
</protein>
<keyword evidence="3" id="KW-0808">Transferase</keyword>
<accession>A0A151GM19</accession>
<evidence type="ECO:0000256" key="9">
    <source>
        <dbReference type="ARBA" id="ARBA00023568"/>
    </source>
</evidence>
<evidence type="ECO:0000256" key="6">
    <source>
        <dbReference type="ARBA" id="ARBA00022989"/>
    </source>
</evidence>
<evidence type="ECO:0000256" key="8">
    <source>
        <dbReference type="ARBA" id="ARBA00023315"/>
    </source>
</evidence>
<dbReference type="InterPro" id="IPR014371">
    <property type="entry name" value="Oat_ACAT_DAG_ARE"/>
</dbReference>
<dbReference type="FunCoup" id="A0A151GM19">
    <property type="interactions" value="205"/>
</dbReference>
<feature type="compositionally biased region" description="Basic and acidic residues" evidence="10">
    <location>
        <begin position="1"/>
        <end position="10"/>
    </location>
</feature>
<gene>
    <name evidence="12" type="ORF">DCS_05065</name>
</gene>
<dbReference type="GeneID" id="63717708"/>
<evidence type="ECO:0000256" key="4">
    <source>
        <dbReference type="ARBA" id="ARBA00022692"/>
    </source>
</evidence>
<dbReference type="PANTHER" id="PTHR10408">
    <property type="entry name" value="STEROL O-ACYLTRANSFERASE"/>
    <property type="match status" value="1"/>
</dbReference>
<dbReference type="Pfam" id="PF03062">
    <property type="entry name" value="MBOAT"/>
    <property type="match status" value="1"/>
</dbReference>
<dbReference type="InterPro" id="IPR004299">
    <property type="entry name" value="MBOAT_fam"/>
</dbReference>
<comment type="similarity">
    <text evidence="2">Belongs to the membrane-bound acyltransferase family. Sterol o-acyltransferase subfamily.</text>
</comment>
<name>A0A151GM19_DRECN</name>
<dbReference type="PANTHER" id="PTHR10408:SF23">
    <property type="entry name" value="STEROL O-ACYLTRANSFERASE 1-RELATED"/>
    <property type="match status" value="1"/>
</dbReference>
<dbReference type="AlphaFoldDB" id="A0A151GM19"/>
<evidence type="ECO:0000313" key="13">
    <source>
        <dbReference type="Proteomes" id="UP000076580"/>
    </source>
</evidence>
<feature type="transmembrane region" description="Helical" evidence="11">
    <location>
        <begin position="693"/>
        <end position="715"/>
    </location>
</feature>
<comment type="subcellular location">
    <subcellularLocation>
        <location evidence="1">Endoplasmic reticulum membrane</location>
        <topology evidence="1">Multi-pass membrane protein</topology>
    </subcellularLocation>
</comment>
<comment type="function">
    <text evidence="9">Sterol O-acyltransferase that catalyzes the formation of stery esters.</text>
</comment>
<evidence type="ECO:0000256" key="5">
    <source>
        <dbReference type="ARBA" id="ARBA00022824"/>
    </source>
</evidence>
<dbReference type="GO" id="GO:0005789">
    <property type="term" value="C:endoplasmic reticulum membrane"/>
    <property type="evidence" value="ECO:0007669"/>
    <property type="project" value="UniProtKB-SubCell"/>
</dbReference>
<keyword evidence="7 11" id="KW-0472">Membrane</keyword>
<feature type="region of interest" description="Disordered" evidence="10">
    <location>
        <begin position="1"/>
        <end position="24"/>
    </location>
</feature>
<proteinExistence type="inferred from homology"/>
<evidence type="ECO:0000256" key="2">
    <source>
        <dbReference type="ARBA" id="ARBA00009010"/>
    </source>
</evidence>
<feature type="transmembrane region" description="Helical" evidence="11">
    <location>
        <begin position="274"/>
        <end position="294"/>
    </location>
</feature>
<feature type="compositionally biased region" description="Basic and acidic residues" evidence="10">
    <location>
        <begin position="39"/>
        <end position="48"/>
    </location>
</feature>
<dbReference type="GO" id="GO:0008204">
    <property type="term" value="P:ergosterol metabolic process"/>
    <property type="evidence" value="ECO:0007669"/>
    <property type="project" value="TreeGrafter"/>
</dbReference>
<keyword evidence="6 11" id="KW-1133">Transmembrane helix</keyword>
<feature type="transmembrane region" description="Helical" evidence="11">
    <location>
        <begin position="640"/>
        <end position="658"/>
    </location>
</feature>
<evidence type="ECO:0000256" key="3">
    <source>
        <dbReference type="ARBA" id="ARBA00022679"/>
    </source>
</evidence>
<dbReference type="STRING" id="98403.A0A151GM19"/>
<evidence type="ECO:0000256" key="1">
    <source>
        <dbReference type="ARBA" id="ARBA00004477"/>
    </source>
</evidence>
<evidence type="ECO:0000313" key="12">
    <source>
        <dbReference type="EMBL" id="KYK58052.1"/>
    </source>
</evidence>
<dbReference type="EMBL" id="LAYC01000002">
    <property type="protein sequence ID" value="KYK58052.1"/>
    <property type="molecule type" value="Genomic_DNA"/>
</dbReference>
<reference evidence="12 13" key="1">
    <citation type="journal article" date="2016" name="Sci. Rep.">
        <title>Insights into Adaptations to a Near-Obligate Nematode Endoparasitic Lifestyle from the Finished Genome of Drechmeria coniospora.</title>
        <authorList>
            <person name="Zhang L."/>
            <person name="Zhou Z."/>
            <person name="Guo Q."/>
            <person name="Fokkens L."/>
            <person name="Miskei M."/>
            <person name="Pocsi I."/>
            <person name="Zhang W."/>
            <person name="Chen M."/>
            <person name="Wang L."/>
            <person name="Sun Y."/>
            <person name="Donzelli B.G."/>
            <person name="Gibson D.M."/>
            <person name="Nelson D.R."/>
            <person name="Luo J.G."/>
            <person name="Rep M."/>
            <person name="Liu H."/>
            <person name="Yang S."/>
            <person name="Wang J."/>
            <person name="Krasnoff S.B."/>
            <person name="Xu Y."/>
            <person name="Molnar I."/>
            <person name="Lin M."/>
        </authorList>
    </citation>
    <scope>NUCLEOTIDE SEQUENCE [LARGE SCALE GENOMIC DNA]</scope>
    <source>
        <strain evidence="12 13">ARSEF 6962</strain>
    </source>
</reference>
<keyword evidence="8" id="KW-0012">Acyltransferase</keyword>
<keyword evidence="13" id="KW-1185">Reference proteome</keyword>
<feature type="transmembrane region" description="Helical" evidence="11">
    <location>
        <begin position="556"/>
        <end position="578"/>
    </location>
</feature>
<keyword evidence="5" id="KW-0256">Endoplasmic reticulum</keyword>
<feature type="transmembrane region" description="Helical" evidence="11">
    <location>
        <begin position="514"/>
        <end position="536"/>
    </location>
</feature>
<dbReference type="GO" id="GO:0034737">
    <property type="term" value="F:ergosterol O-acyltransferase activity"/>
    <property type="evidence" value="ECO:0007669"/>
    <property type="project" value="TreeGrafter"/>
</dbReference>
<sequence>MDADLGDRIGRPPHAPPARSESVTVTAVAIAGTAAIDQLDDRDPDLLHQRQHRRQTLQAHQNNHPPPQPPPRSLAEALGGAGVSLDGSPTGSDTPSEEDYDEIARPTFAPYAQQRPPQPRRRKPAVLASSARSPLGNPPRDSPPNGVNVFPDNDKEIQNFLRRVVQKVKDPQAKTKTRFSGLVFTHQFSAFDPKNAAAASSPFHGFYTLFWLAVALFVFKISAENWRQYGTPLGTNDIMKTMFRRDGKLPSYTCTSPVLKPPILTSSTVVTGNVLVLLLSDGVMCGLTGVSWLLQQLVFHGYLDWDNDGWIVQNIWQTLFIAGVISWTLIRDWPWTHTVFFVLHGLVMLMKQHSYAFYNGYLSTVHAKRLHLLSKLKQLESTDPDCASVQSTAPPTSTIDTSHLAVPPSAAQRRHSLAQLSGAVETDIDRIARAVASGQSLDDEQICLFERIIKWEVDALADELRGTATEPHKAYPNNLTFVSHYKWIPLPTVVYELEYPRTESISWPYVVEKFVAMVGILFVMIQVSQYSIYPVVMKTIEMKESNMTLGDRVKEFPWVLSDLVFPFMMEYLLVWYLIWETILNILAELTYFADRSFYGPWWNSVSWDQFARDWNTVVHLFLLRHVYHSSISSMKVNKHVATLITFFLSACIHELVMWCLFKKLRGYLLVMQMCQLPLVSLSRTRWLRGRKTLGNFMFWLGIFTCPSLLCSLYLIL</sequence>
<feature type="transmembrane region" description="Helical" evidence="11">
    <location>
        <begin position="203"/>
        <end position="219"/>
    </location>
</feature>
<comment type="caution">
    <text evidence="12">The sequence shown here is derived from an EMBL/GenBank/DDBJ whole genome shotgun (WGS) entry which is preliminary data.</text>
</comment>
<dbReference type="InParanoid" id="A0A151GM19"/>
<feature type="region of interest" description="Disordered" evidence="10">
    <location>
        <begin position="36"/>
        <end position="150"/>
    </location>
</feature>
<keyword evidence="4 11" id="KW-0812">Transmembrane</keyword>
<evidence type="ECO:0008006" key="14">
    <source>
        <dbReference type="Google" id="ProtNLM"/>
    </source>
</evidence>
<feature type="transmembrane region" description="Helical" evidence="11">
    <location>
        <begin position="314"/>
        <end position="330"/>
    </location>
</feature>
<evidence type="ECO:0000256" key="10">
    <source>
        <dbReference type="SAM" id="MobiDB-lite"/>
    </source>
</evidence>
<organism evidence="12 13">
    <name type="scientific">Drechmeria coniospora</name>
    <name type="common">Nematophagous fungus</name>
    <name type="synonym">Meria coniospora</name>
    <dbReference type="NCBI Taxonomy" id="98403"/>
    <lineage>
        <taxon>Eukaryota</taxon>
        <taxon>Fungi</taxon>
        <taxon>Dikarya</taxon>
        <taxon>Ascomycota</taxon>
        <taxon>Pezizomycotina</taxon>
        <taxon>Sordariomycetes</taxon>
        <taxon>Hypocreomycetidae</taxon>
        <taxon>Hypocreales</taxon>
        <taxon>Ophiocordycipitaceae</taxon>
        <taxon>Drechmeria</taxon>
    </lineage>
</organism>
<evidence type="ECO:0000256" key="11">
    <source>
        <dbReference type="SAM" id="Phobius"/>
    </source>
</evidence>
<dbReference type="Proteomes" id="UP000076580">
    <property type="component" value="Chromosome 02"/>
</dbReference>
<evidence type="ECO:0000256" key="7">
    <source>
        <dbReference type="ARBA" id="ARBA00023136"/>
    </source>
</evidence>